<comment type="caution">
    <text evidence="17">The sequence shown here is derived from an EMBL/GenBank/DDBJ whole genome shotgun (WGS) entry which is preliminary data.</text>
</comment>
<dbReference type="NCBIfam" id="TIGR01389">
    <property type="entry name" value="recQ"/>
    <property type="match status" value="1"/>
</dbReference>
<evidence type="ECO:0000256" key="6">
    <source>
        <dbReference type="ARBA" id="ARBA00022763"/>
    </source>
</evidence>
<comment type="similarity">
    <text evidence="3">Belongs to the helicase family. RecQ subfamily.</text>
</comment>
<dbReference type="InterPro" id="IPR014001">
    <property type="entry name" value="Helicase_ATP-bd"/>
</dbReference>
<gene>
    <name evidence="17" type="primary">recQ</name>
    <name evidence="17" type="ORF">F0234_23585</name>
</gene>
<dbReference type="InterPro" id="IPR018982">
    <property type="entry name" value="RQC_domain"/>
</dbReference>
<dbReference type="GO" id="GO:0043138">
    <property type="term" value="F:3'-5' DNA helicase activity"/>
    <property type="evidence" value="ECO:0007669"/>
    <property type="project" value="UniProtKB-EC"/>
</dbReference>
<dbReference type="EMBL" id="VTXL01000032">
    <property type="protein sequence ID" value="NOJ15733.1"/>
    <property type="molecule type" value="Genomic_DNA"/>
</dbReference>
<evidence type="ECO:0000256" key="9">
    <source>
        <dbReference type="ARBA" id="ARBA00022833"/>
    </source>
</evidence>
<dbReference type="InterPro" id="IPR010997">
    <property type="entry name" value="HRDC-like_sf"/>
</dbReference>
<comment type="catalytic activity">
    <reaction evidence="15">
        <text>Couples ATP hydrolysis with the unwinding of duplex DNA by translocating in the 3'-5' direction.</text>
        <dbReference type="EC" id="5.6.2.4"/>
    </reaction>
</comment>
<dbReference type="CDD" id="cd18794">
    <property type="entry name" value="SF2_C_RecQ"/>
    <property type="match status" value="1"/>
</dbReference>
<accession>A0A7Y4DBQ8</accession>
<evidence type="ECO:0000256" key="13">
    <source>
        <dbReference type="ARBA" id="ARBA00023204"/>
    </source>
</evidence>
<dbReference type="PROSITE" id="PS51192">
    <property type="entry name" value="HELICASE_ATP_BIND_1"/>
    <property type="match status" value="1"/>
</dbReference>
<dbReference type="FunFam" id="3.40.50.300:FF:000156">
    <property type="entry name" value="ATP-dependent DNA helicase recQ"/>
    <property type="match status" value="1"/>
</dbReference>
<dbReference type="EC" id="5.6.2.4" evidence="16"/>
<keyword evidence="12" id="KW-0233">DNA recombination</keyword>
<dbReference type="GO" id="GO:0005737">
    <property type="term" value="C:cytoplasm"/>
    <property type="evidence" value="ECO:0007669"/>
    <property type="project" value="TreeGrafter"/>
</dbReference>
<evidence type="ECO:0000256" key="14">
    <source>
        <dbReference type="ARBA" id="ARBA00023235"/>
    </source>
</evidence>
<dbReference type="GO" id="GO:0016787">
    <property type="term" value="F:hydrolase activity"/>
    <property type="evidence" value="ECO:0007669"/>
    <property type="project" value="UniProtKB-KW"/>
</dbReference>
<dbReference type="PROSITE" id="PS51194">
    <property type="entry name" value="HELICASE_CTER"/>
    <property type="match status" value="1"/>
</dbReference>
<dbReference type="Pfam" id="PF16124">
    <property type="entry name" value="RecQ_Zn_bind"/>
    <property type="match status" value="1"/>
</dbReference>
<evidence type="ECO:0000313" key="18">
    <source>
        <dbReference type="Proteomes" id="UP000519158"/>
    </source>
</evidence>
<keyword evidence="5" id="KW-0547">Nucleotide-binding</keyword>
<keyword evidence="13" id="KW-0234">DNA repair</keyword>
<evidence type="ECO:0000256" key="5">
    <source>
        <dbReference type="ARBA" id="ARBA00022741"/>
    </source>
</evidence>
<dbReference type="FunFam" id="1.10.150.80:FF:000002">
    <property type="entry name" value="ATP-dependent DNA helicase RecQ"/>
    <property type="match status" value="1"/>
</dbReference>
<evidence type="ECO:0000313" key="17">
    <source>
        <dbReference type="EMBL" id="NOJ15733.1"/>
    </source>
</evidence>
<dbReference type="GO" id="GO:0030894">
    <property type="term" value="C:replisome"/>
    <property type="evidence" value="ECO:0007669"/>
    <property type="project" value="TreeGrafter"/>
</dbReference>
<evidence type="ECO:0000256" key="8">
    <source>
        <dbReference type="ARBA" id="ARBA00022806"/>
    </source>
</evidence>
<comment type="cofactor">
    <cofactor evidence="1">
        <name>Mg(2+)</name>
        <dbReference type="ChEBI" id="CHEBI:18420"/>
    </cofactor>
</comment>
<dbReference type="InterPro" id="IPR011545">
    <property type="entry name" value="DEAD/DEAH_box_helicase_dom"/>
</dbReference>
<dbReference type="PANTHER" id="PTHR13710">
    <property type="entry name" value="DNA HELICASE RECQ FAMILY MEMBER"/>
    <property type="match status" value="1"/>
</dbReference>
<evidence type="ECO:0000256" key="3">
    <source>
        <dbReference type="ARBA" id="ARBA00005446"/>
    </source>
</evidence>
<dbReference type="SMART" id="SM00956">
    <property type="entry name" value="RQC"/>
    <property type="match status" value="1"/>
</dbReference>
<dbReference type="SUPFAM" id="SSF47819">
    <property type="entry name" value="HRDC-like"/>
    <property type="match status" value="1"/>
</dbReference>
<dbReference type="SMART" id="SM00341">
    <property type="entry name" value="HRDC"/>
    <property type="match status" value="1"/>
</dbReference>
<dbReference type="FunFam" id="1.10.10.10:FF:000175">
    <property type="entry name" value="ATP-dependent DNA helicase RecQ"/>
    <property type="match status" value="1"/>
</dbReference>
<keyword evidence="7 17" id="KW-0378">Hydrolase</keyword>
<dbReference type="GO" id="GO:0043590">
    <property type="term" value="C:bacterial nucleoid"/>
    <property type="evidence" value="ECO:0007669"/>
    <property type="project" value="TreeGrafter"/>
</dbReference>
<comment type="cofactor">
    <cofactor evidence="2">
        <name>Zn(2+)</name>
        <dbReference type="ChEBI" id="CHEBI:29105"/>
    </cofactor>
</comment>
<evidence type="ECO:0000256" key="7">
    <source>
        <dbReference type="ARBA" id="ARBA00022801"/>
    </source>
</evidence>
<evidence type="ECO:0000256" key="4">
    <source>
        <dbReference type="ARBA" id="ARBA00022723"/>
    </source>
</evidence>
<sequence length="612" mass="69142">MTATLIAEQIPTPANDAQTILQDVFGYQSFRDGQQEVIDLAVEGKDSLVIMPTGGGKSLCYQIPALVREGLTLVISPLISLMKDQVDQLKANGVAAECINSSMPRENLISVFNRMNSGQLKMVYVSPERVLMRDFIERLQGLPLSMIAVDEAHCISQWGHDFRPEYASLGQLKQYFPHVPYMALTATADDATRKDIISRLQLVDPHTHLGSFDRPNIRYNLVEKHKPVSQVVRYLETQKGNCGIIYCGSRKKVEMVTEKLCNNGIRAAGYHAGMDTDERAYVQEAFQRDDIQIVVATVAFGMGINKPNVRFVVHFDIPRNIESYYQETGRAGRDGLPAEAMMLFDPADMGWLRRMLDEKEEGPQKQVEMHKLNAMSAFAEAQTCRRQVLLNYFGEYREKQCGNCDICLDPPKHFDATQEAQKALSCVYRVNQSFGMGYVVEVMRGMQNIRVRDNGHDKLSTYGIGRDHSHDYWISIFRQLIHKGLLFQNITRNSTLQLTEEARPLLRGEMSLELAVPRLDTAVRNAKSDKLSSKNYDKKLFAKLRKLRKSIADEDGLPPYVVFSDATLIDMAEILPTSYGEMLAVNGVGQRKLDKYADPFLDLIQEHITTHG</sequence>
<dbReference type="InterPro" id="IPR006293">
    <property type="entry name" value="DNA_helicase_ATP-dep_RecQ_bac"/>
</dbReference>
<evidence type="ECO:0000256" key="1">
    <source>
        <dbReference type="ARBA" id="ARBA00001946"/>
    </source>
</evidence>
<dbReference type="GO" id="GO:0009378">
    <property type="term" value="F:four-way junction helicase activity"/>
    <property type="evidence" value="ECO:0007669"/>
    <property type="project" value="TreeGrafter"/>
</dbReference>
<keyword evidence="8 17" id="KW-0347">Helicase</keyword>
<dbReference type="InterPro" id="IPR032284">
    <property type="entry name" value="RecQ_Zn-bd"/>
</dbReference>
<evidence type="ECO:0000256" key="16">
    <source>
        <dbReference type="NCBIfam" id="TIGR01389"/>
    </source>
</evidence>
<dbReference type="GO" id="GO:0046872">
    <property type="term" value="F:metal ion binding"/>
    <property type="evidence" value="ECO:0007669"/>
    <property type="project" value="UniProtKB-KW"/>
</dbReference>
<dbReference type="Pfam" id="PF00570">
    <property type="entry name" value="HRDC"/>
    <property type="match status" value="1"/>
</dbReference>
<dbReference type="AlphaFoldDB" id="A0A7Y4DBQ8"/>
<dbReference type="InterPro" id="IPR004589">
    <property type="entry name" value="DNA_helicase_ATP-dep_RecQ"/>
</dbReference>
<proteinExistence type="inferred from homology"/>
<dbReference type="SMART" id="SM00487">
    <property type="entry name" value="DEXDc"/>
    <property type="match status" value="1"/>
</dbReference>
<dbReference type="InterPro" id="IPR044876">
    <property type="entry name" value="HRDC_dom_sf"/>
</dbReference>
<name>A0A7Y4DBQ8_VIBSP</name>
<dbReference type="PROSITE" id="PS50967">
    <property type="entry name" value="HRDC"/>
    <property type="match status" value="1"/>
</dbReference>
<dbReference type="GO" id="GO:0009432">
    <property type="term" value="P:SOS response"/>
    <property type="evidence" value="ECO:0007669"/>
    <property type="project" value="UniProtKB-UniRule"/>
</dbReference>
<keyword evidence="14" id="KW-0413">Isomerase</keyword>
<dbReference type="GO" id="GO:0006281">
    <property type="term" value="P:DNA repair"/>
    <property type="evidence" value="ECO:0007669"/>
    <property type="project" value="UniProtKB-KW"/>
</dbReference>
<evidence type="ECO:0000256" key="10">
    <source>
        <dbReference type="ARBA" id="ARBA00022840"/>
    </source>
</evidence>
<keyword evidence="11" id="KW-0238">DNA-binding</keyword>
<dbReference type="Pfam" id="PF09382">
    <property type="entry name" value="RQC"/>
    <property type="match status" value="1"/>
</dbReference>
<dbReference type="Pfam" id="PF00271">
    <property type="entry name" value="Helicase_C"/>
    <property type="match status" value="1"/>
</dbReference>
<dbReference type="NCBIfam" id="NF008279">
    <property type="entry name" value="PRK11057.1"/>
    <property type="match status" value="1"/>
</dbReference>
<dbReference type="GO" id="GO:0005524">
    <property type="term" value="F:ATP binding"/>
    <property type="evidence" value="ECO:0007669"/>
    <property type="project" value="UniProtKB-KW"/>
</dbReference>
<dbReference type="SUPFAM" id="SSF52540">
    <property type="entry name" value="P-loop containing nucleoside triphosphate hydrolases"/>
    <property type="match status" value="2"/>
</dbReference>
<dbReference type="Pfam" id="PF00270">
    <property type="entry name" value="DEAD"/>
    <property type="match status" value="1"/>
</dbReference>
<reference evidence="17 18" key="1">
    <citation type="submission" date="2019-09" db="EMBL/GenBank/DDBJ databases">
        <title>Draft genome sequencing and comparative genomics of hatchery-associated Vibrios.</title>
        <authorList>
            <person name="Kehlet-Delgado H."/>
            <person name="Mueller R.S."/>
        </authorList>
    </citation>
    <scope>NUCLEOTIDE SEQUENCE [LARGE SCALE GENOMIC DNA]</scope>
    <source>
        <strain evidence="17 18">99-70-13A3</strain>
    </source>
</reference>
<keyword evidence="6" id="KW-0227">DNA damage</keyword>
<dbReference type="NCBIfam" id="TIGR00614">
    <property type="entry name" value="recQ_fam"/>
    <property type="match status" value="1"/>
</dbReference>
<dbReference type="GO" id="GO:0006260">
    <property type="term" value="P:DNA replication"/>
    <property type="evidence" value="ECO:0007669"/>
    <property type="project" value="InterPro"/>
</dbReference>
<dbReference type="PANTHER" id="PTHR13710:SF105">
    <property type="entry name" value="ATP-DEPENDENT DNA HELICASE Q1"/>
    <property type="match status" value="1"/>
</dbReference>
<dbReference type="InterPro" id="IPR001650">
    <property type="entry name" value="Helicase_C-like"/>
</dbReference>
<dbReference type="Proteomes" id="UP000519158">
    <property type="component" value="Unassembled WGS sequence"/>
</dbReference>
<dbReference type="InterPro" id="IPR027417">
    <property type="entry name" value="P-loop_NTPase"/>
</dbReference>
<evidence type="ECO:0000256" key="11">
    <source>
        <dbReference type="ARBA" id="ARBA00023125"/>
    </source>
</evidence>
<organism evidence="17 18">
    <name type="scientific">Vibrio splendidus</name>
    <dbReference type="NCBI Taxonomy" id="29497"/>
    <lineage>
        <taxon>Bacteria</taxon>
        <taxon>Pseudomonadati</taxon>
        <taxon>Pseudomonadota</taxon>
        <taxon>Gammaproteobacteria</taxon>
        <taxon>Vibrionales</taxon>
        <taxon>Vibrionaceae</taxon>
        <taxon>Vibrio</taxon>
    </lineage>
</organism>
<dbReference type="GO" id="GO:0006310">
    <property type="term" value="P:DNA recombination"/>
    <property type="evidence" value="ECO:0007669"/>
    <property type="project" value="UniProtKB-UniRule"/>
</dbReference>
<dbReference type="RefSeq" id="WP_065606632.1">
    <property type="nucleotide sequence ID" value="NZ_CAWMQX010000098.1"/>
</dbReference>
<dbReference type="CDD" id="cd17920">
    <property type="entry name" value="DEXHc_RecQ"/>
    <property type="match status" value="1"/>
</dbReference>
<evidence type="ECO:0000256" key="15">
    <source>
        <dbReference type="ARBA" id="ARBA00034617"/>
    </source>
</evidence>
<dbReference type="Gene3D" id="1.10.10.10">
    <property type="entry name" value="Winged helix-like DNA-binding domain superfamily/Winged helix DNA-binding domain"/>
    <property type="match status" value="1"/>
</dbReference>
<evidence type="ECO:0000256" key="12">
    <source>
        <dbReference type="ARBA" id="ARBA00023172"/>
    </source>
</evidence>
<dbReference type="Gene3D" id="3.40.50.300">
    <property type="entry name" value="P-loop containing nucleotide triphosphate hydrolases"/>
    <property type="match status" value="2"/>
</dbReference>
<dbReference type="InterPro" id="IPR036388">
    <property type="entry name" value="WH-like_DNA-bd_sf"/>
</dbReference>
<dbReference type="GO" id="GO:0003677">
    <property type="term" value="F:DNA binding"/>
    <property type="evidence" value="ECO:0007669"/>
    <property type="project" value="UniProtKB-KW"/>
</dbReference>
<dbReference type="FunFam" id="3.40.50.300:FF:000296">
    <property type="entry name" value="ATP-dependent DNA helicase RecQ"/>
    <property type="match status" value="1"/>
</dbReference>
<dbReference type="Gene3D" id="1.10.150.80">
    <property type="entry name" value="HRDC domain"/>
    <property type="match status" value="1"/>
</dbReference>
<keyword evidence="4" id="KW-0479">Metal-binding</keyword>
<dbReference type="SMART" id="SM00490">
    <property type="entry name" value="HELICc"/>
    <property type="match status" value="1"/>
</dbReference>
<keyword evidence="10" id="KW-0067">ATP-binding</keyword>
<dbReference type="InterPro" id="IPR002121">
    <property type="entry name" value="HRDC_dom"/>
</dbReference>
<keyword evidence="9" id="KW-0862">Zinc</keyword>
<evidence type="ECO:0000256" key="2">
    <source>
        <dbReference type="ARBA" id="ARBA00001947"/>
    </source>
</evidence>
<protein>
    <recommendedName>
        <fullName evidence="16">DNA helicase RecQ</fullName>
        <ecNumber evidence="16">5.6.2.4</ecNumber>
    </recommendedName>
</protein>